<dbReference type="InterPro" id="IPR051218">
    <property type="entry name" value="Sec_MonoDiacylglyc_Lipase"/>
</dbReference>
<dbReference type="PANTHER" id="PTHR45856:SF24">
    <property type="entry name" value="FUNGAL LIPASE-LIKE DOMAIN-CONTAINING PROTEIN"/>
    <property type="match status" value="1"/>
</dbReference>
<feature type="domain" description="Fungal lipase-type" evidence="1">
    <location>
        <begin position="105"/>
        <end position="248"/>
    </location>
</feature>
<evidence type="ECO:0000259" key="1">
    <source>
        <dbReference type="Pfam" id="PF01764"/>
    </source>
</evidence>
<dbReference type="GO" id="GO:0006629">
    <property type="term" value="P:lipid metabolic process"/>
    <property type="evidence" value="ECO:0007669"/>
    <property type="project" value="InterPro"/>
</dbReference>
<dbReference type="CDD" id="cd00519">
    <property type="entry name" value="Lipase_3"/>
    <property type="match status" value="1"/>
</dbReference>
<evidence type="ECO:0000313" key="2">
    <source>
        <dbReference type="EMBL" id="GFH59381.1"/>
    </source>
</evidence>
<dbReference type="AlphaFoldDB" id="A0AAD3D7Q5"/>
<dbReference type="InterPro" id="IPR002921">
    <property type="entry name" value="Fungal_lipase-type"/>
</dbReference>
<dbReference type="SUPFAM" id="SSF53474">
    <property type="entry name" value="alpha/beta-Hydrolases"/>
    <property type="match status" value="1"/>
</dbReference>
<gene>
    <name evidence="2" type="ORF">CTEN210_15857</name>
</gene>
<sequence length="330" mass="38295">MRRIPNRSKILAYLVATVTFLLYLKIDCHHKRSLQIHRHLSINRPFTETLPAKSICTDLLKLSISIQDADLDNLPPQYTLHTYINKIETDTEAMMAIPDTKNYVVIAFRGTEFTNINDWETNLNAKKIRSQIPNAPKRVKLHQGFWNATIGNSIAAEFEEIILDLIDDDTHTIDNVYVTGYSMGGACAHILGAYLAAKNSNINVNVVTFGQPRIGNKKFKKWTERKLENLSVFRFVNKNDIVPRLPYNFKHAGHLYQIWWDDSELFYNQLGRGAYSEVPLLWYSGVSVMDHFTDDYLDFFQNRVENDPSIWTNEFEMNEDCKKWQYGCDL</sequence>
<dbReference type="PANTHER" id="PTHR45856">
    <property type="entry name" value="ALPHA/BETA-HYDROLASES SUPERFAMILY PROTEIN"/>
    <property type="match status" value="1"/>
</dbReference>
<comment type="caution">
    <text evidence="2">The sequence shown here is derived from an EMBL/GenBank/DDBJ whole genome shotgun (WGS) entry which is preliminary data.</text>
</comment>
<protein>
    <recommendedName>
        <fullName evidence="1">Fungal lipase-type domain-containing protein</fullName>
    </recommendedName>
</protein>
<evidence type="ECO:0000313" key="3">
    <source>
        <dbReference type="Proteomes" id="UP001054902"/>
    </source>
</evidence>
<accession>A0AAD3D7Q5</accession>
<dbReference type="Pfam" id="PF01764">
    <property type="entry name" value="Lipase_3"/>
    <property type="match status" value="1"/>
</dbReference>
<dbReference type="InterPro" id="IPR029058">
    <property type="entry name" value="AB_hydrolase_fold"/>
</dbReference>
<dbReference type="Gene3D" id="3.40.50.1820">
    <property type="entry name" value="alpha/beta hydrolase"/>
    <property type="match status" value="1"/>
</dbReference>
<reference evidence="2 3" key="1">
    <citation type="journal article" date="2021" name="Sci. Rep.">
        <title>The genome of the diatom Chaetoceros tenuissimus carries an ancient integrated fragment of an extant virus.</title>
        <authorList>
            <person name="Hongo Y."/>
            <person name="Kimura K."/>
            <person name="Takaki Y."/>
            <person name="Yoshida Y."/>
            <person name="Baba S."/>
            <person name="Kobayashi G."/>
            <person name="Nagasaki K."/>
            <person name="Hano T."/>
            <person name="Tomaru Y."/>
        </authorList>
    </citation>
    <scope>NUCLEOTIDE SEQUENCE [LARGE SCALE GENOMIC DNA]</scope>
    <source>
        <strain evidence="2 3">NIES-3715</strain>
    </source>
</reference>
<name>A0AAD3D7Q5_9STRA</name>
<proteinExistence type="predicted"/>
<keyword evidence="3" id="KW-1185">Reference proteome</keyword>
<dbReference type="EMBL" id="BLLK01000062">
    <property type="protein sequence ID" value="GFH59381.1"/>
    <property type="molecule type" value="Genomic_DNA"/>
</dbReference>
<organism evidence="2 3">
    <name type="scientific">Chaetoceros tenuissimus</name>
    <dbReference type="NCBI Taxonomy" id="426638"/>
    <lineage>
        <taxon>Eukaryota</taxon>
        <taxon>Sar</taxon>
        <taxon>Stramenopiles</taxon>
        <taxon>Ochrophyta</taxon>
        <taxon>Bacillariophyta</taxon>
        <taxon>Coscinodiscophyceae</taxon>
        <taxon>Chaetocerotophycidae</taxon>
        <taxon>Chaetocerotales</taxon>
        <taxon>Chaetocerotaceae</taxon>
        <taxon>Chaetoceros</taxon>
    </lineage>
</organism>
<dbReference type="Proteomes" id="UP001054902">
    <property type="component" value="Unassembled WGS sequence"/>
</dbReference>